<gene>
    <name evidence="6" type="ORF">CLTHE_12450</name>
</gene>
<evidence type="ECO:0000313" key="6">
    <source>
        <dbReference type="EMBL" id="OPX48356.1"/>
    </source>
</evidence>
<dbReference type="CDD" id="cd06262">
    <property type="entry name" value="metallo-hydrolase-like_MBL-fold"/>
    <property type="match status" value="1"/>
</dbReference>
<evidence type="ECO:0000256" key="2">
    <source>
        <dbReference type="ARBA" id="ARBA00022723"/>
    </source>
</evidence>
<organism evidence="6 7">
    <name type="scientific">Clostridium thermobutyricum DSM 4928</name>
    <dbReference type="NCBI Taxonomy" id="1121339"/>
    <lineage>
        <taxon>Bacteria</taxon>
        <taxon>Bacillati</taxon>
        <taxon>Bacillota</taxon>
        <taxon>Clostridia</taxon>
        <taxon>Eubacteriales</taxon>
        <taxon>Clostridiaceae</taxon>
        <taxon>Clostridium</taxon>
    </lineage>
</organism>
<reference evidence="6 7" key="1">
    <citation type="submission" date="2016-02" db="EMBL/GenBank/DDBJ databases">
        <title>Genome sequence of Clostridium thermobutyricum DSM 4928.</title>
        <authorList>
            <person name="Poehlein A."/>
            <person name="Daniel R."/>
        </authorList>
    </citation>
    <scope>NUCLEOTIDE SEQUENCE [LARGE SCALE GENOMIC DNA]</scope>
    <source>
        <strain evidence="6 7">DSM 4928</strain>
    </source>
</reference>
<comment type="cofactor">
    <cofactor evidence="1">
        <name>Zn(2+)</name>
        <dbReference type="ChEBI" id="CHEBI:29105"/>
    </cofactor>
</comment>
<dbReference type="EMBL" id="LTAY01000033">
    <property type="protein sequence ID" value="OPX48356.1"/>
    <property type="molecule type" value="Genomic_DNA"/>
</dbReference>
<dbReference type="InterPro" id="IPR001279">
    <property type="entry name" value="Metallo-B-lactamas"/>
</dbReference>
<protein>
    <submittedName>
        <fullName evidence="6">Putative metallo-hydrolase</fullName>
        <ecNumber evidence="6">3.-.-.-</ecNumber>
    </submittedName>
</protein>
<evidence type="ECO:0000256" key="1">
    <source>
        <dbReference type="ARBA" id="ARBA00001947"/>
    </source>
</evidence>
<sequence length="199" mass="22091">MIIKAIPAGIYDANCYILIDEKTREGAIIDPGGDELKLERIIKDLNFKPKFILLTHAHMDHVGGVEYLSKLLKIPFYMHENEENYVENDSTVFGNIRKADGFLKEDTKLNIGNLDIKVIHTPGHTQGGVCFLVDGKLFSGDTLFQGSIGRTDFPGGDMNTILSSIKDKLLILDDGVEVYPGHGPKTTIGFEKKINPFLN</sequence>
<feature type="domain" description="Metallo-beta-lactamase" evidence="5">
    <location>
        <begin position="12"/>
        <end position="182"/>
    </location>
</feature>
<dbReference type="SMART" id="SM00849">
    <property type="entry name" value="Lactamase_B"/>
    <property type="match status" value="1"/>
</dbReference>
<evidence type="ECO:0000256" key="3">
    <source>
        <dbReference type="ARBA" id="ARBA00022801"/>
    </source>
</evidence>
<dbReference type="Pfam" id="PF00753">
    <property type="entry name" value="Lactamase_B"/>
    <property type="match status" value="1"/>
</dbReference>
<dbReference type="RefSeq" id="WP_080022495.1">
    <property type="nucleotide sequence ID" value="NZ_LTAY01000033.1"/>
</dbReference>
<keyword evidence="2" id="KW-0479">Metal-binding</keyword>
<dbReference type="Gene3D" id="3.60.15.10">
    <property type="entry name" value="Ribonuclease Z/Hydroxyacylglutathione hydrolase-like"/>
    <property type="match status" value="1"/>
</dbReference>
<name>A0A1V4SW27_9CLOT</name>
<comment type="caution">
    <text evidence="6">The sequence shown here is derived from an EMBL/GenBank/DDBJ whole genome shotgun (WGS) entry which is preliminary data.</text>
</comment>
<dbReference type="InterPro" id="IPR051453">
    <property type="entry name" value="MBL_Glyoxalase_II"/>
</dbReference>
<keyword evidence="4" id="KW-0862">Zinc</keyword>
<dbReference type="GO" id="GO:0046872">
    <property type="term" value="F:metal ion binding"/>
    <property type="evidence" value="ECO:0007669"/>
    <property type="project" value="UniProtKB-KW"/>
</dbReference>
<evidence type="ECO:0000259" key="5">
    <source>
        <dbReference type="SMART" id="SM00849"/>
    </source>
</evidence>
<dbReference type="AlphaFoldDB" id="A0A1V4SW27"/>
<dbReference type="GO" id="GO:0016787">
    <property type="term" value="F:hydrolase activity"/>
    <property type="evidence" value="ECO:0007669"/>
    <property type="project" value="UniProtKB-KW"/>
</dbReference>
<dbReference type="OrthoDB" id="9802248at2"/>
<dbReference type="EC" id="3.-.-.-" evidence="6"/>
<keyword evidence="3 6" id="KW-0378">Hydrolase</keyword>
<evidence type="ECO:0000256" key="4">
    <source>
        <dbReference type="ARBA" id="ARBA00022833"/>
    </source>
</evidence>
<dbReference type="InterPro" id="IPR036866">
    <property type="entry name" value="RibonucZ/Hydroxyglut_hydro"/>
</dbReference>
<evidence type="ECO:0000313" key="7">
    <source>
        <dbReference type="Proteomes" id="UP000191448"/>
    </source>
</evidence>
<dbReference type="SUPFAM" id="SSF56281">
    <property type="entry name" value="Metallo-hydrolase/oxidoreductase"/>
    <property type="match status" value="1"/>
</dbReference>
<dbReference type="PANTHER" id="PTHR46233">
    <property type="entry name" value="HYDROXYACYLGLUTATHIONE HYDROLASE GLOC"/>
    <property type="match status" value="1"/>
</dbReference>
<proteinExistence type="predicted"/>
<dbReference type="Proteomes" id="UP000191448">
    <property type="component" value="Unassembled WGS sequence"/>
</dbReference>
<dbReference type="PANTHER" id="PTHR46233:SF3">
    <property type="entry name" value="HYDROXYACYLGLUTATHIONE HYDROLASE GLOC"/>
    <property type="match status" value="1"/>
</dbReference>
<accession>A0A1V4SW27</accession>